<keyword evidence="4" id="KW-1185">Reference proteome</keyword>
<dbReference type="PANTHER" id="PTHR12526:SF510">
    <property type="entry name" value="D-INOSITOL 3-PHOSPHATE GLYCOSYLTRANSFERASE"/>
    <property type="match status" value="1"/>
</dbReference>
<protein>
    <submittedName>
        <fullName evidence="3">Glycosyltransferase family 4 protein</fullName>
    </submittedName>
</protein>
<dbReference type="PANTHER" id="PTHR12526">
    <property type="entry name" value="GLYCOSYLTRANSFERASE"/>
    <property type="match status" value="1"/>
</dbReference>
<evidence type="ECO:0000313" key="4">
    <source>
        <dbReference type="Proteomes" id="UP000321129"/>
    </source>
</evidence>
<dbReference type="CDD" id="cd03801">
    <property type="entry name" value="GT4_PimA-like"/>
    <property type="match status" value="1"/>
</dbReference>
<dbReference type="Gene3D" id="3.40.50.2000">
    <property type="entry name" value="Glycogen Phosphorylase B"/>
    <property type="match status" value="2"/>
</dbReference>
<evidence type="ECO:0000256" key="1">
    <source>
        <dbReference type="ARBA" id="ARBA00022676"/>
    </source>
</evidence>
<reference evidence="3 4" key="1">
    <citation type="submission" date="2019-08" db="EMBL/GenBank/DDBJ databases">
        <title>Sphingorhabdus soil sp. nov., isolated from arctic soil.</title>
        <authorList>
            <person name="Liu Y."/>
        </authorList>
    </citation>
    <scope>NUCLEOTIDE SEQUENCE [LARGE SCALE GENOMIC DNA]</scope>
    <source>
        <strain evidence="3 4">D-2Q-5-6</strain>
    </source>
</reference>
<dbReference type="EMBL" id="VOPY01000001">
    <property type="protein sequence ID" value="TXC74354.1"/>
    <property type="molecule type" value="Genomic_DNA"/>
</dbReference>
<dbReference type="Proteomes" id="UP000321129">
    <property type="component" value="Unassembled WGS sequence"/>
</dbReference>
<dbReference type="SUPFAM" id="SSF53756">
    <property type="entry name" value="UDP-Glycosyltransferase/glycogen phosphorylase"/>
    <property type="match status" value="1"/>
</dbReference>
<dbReference type="GO" id="GO:0016757">
    <property type="term" value="F:glycosyltransferase activity"/>
    <property type="evidence" value="ECO:0007669"/>
    <property type="project" value="UniProtKB-KW"/>
</dbReference>
<dbReference type="AlphaFoldDB" id="A0A5C6UP38"/>
<organism evidence="3 4">
    <name type="scientific">Flavisphingopyxis soli</name>
    <dbReference type="NCBI Taxonomy" id="2601267"/>
    <lineage>
        <taxon>Bacteria</taxon>
        <taxon>Pseudomonadati</taxon>
        <taxon>Pseudomonadota</taxon>
        <taxon>Alphaproteobacteria</taxon>
        <taxon>Sphingomonadales</taxon>
        <taxon>Sphingopyxidaceae</taxon>
        <taxon>Flavisphingopyxis</taxon>
    </lineage>
</organism>
<dbReference type="Pfam" id="PF13692">
    <property type="entry name" value="Glyco_trans_1_4"/>
    <property type="match status" value="1"/>
</dbReference>
<proteinExistence type="predicted"/>
<evidence type="ECO:0000256" key="2">
    <source>
        <dbReference type="ARBA" id="ARBA00022679"/>
    </source>
</evidence>
<keyword evidence="1" id="KW-0328">Glycosyltransferase</keyword>
<gene>
    <name evidence="3" type="ORF">FSZ31_06565</name>
</gene>
<sequence>MPFRYHVDWSNFRGNAPPACPPYNSPCPLTLKARRRPMKAIRPDALRIAVVSSNEVDWGGSEELWQKAALAMARQGHRVQIFKPRLQRGLRPVRELRDAGCKLTDLTRPFGLPELFVQRVGAVSRLLQFALLAANLLPRLLWYRPDFVLLSQGGNWDGAHFAKVLRLVGSRYAIVSQKASEFYWPPDSYRPSVAAMYRDATHAFFVSEHNRQLTELQLGEALPPASVARNPFLVDFAAPLAWPEHCDEGVDFACIGRLYPMEKGQDLILRVLAMPKWRTRGAKASFYGEGINRAGLEAMAVHLGLGDRVRFCGQVEDVVGIWCEHQVLLLASRCEGLPLVVVEAMLAGRVVIATAAGGSGEAFDDGITGFLAQHASVEALDDAMERAWNRRAEWRQIGCVAAQHIRQIVPADPGYALAEQIVALASRQTDKTHE</sequence>
<comment type="caution">
    <text evidence="3">The sequence shown here is derived from an EMBL/GenBank/DDBJ whole genome shotgun (WGS) entry which is preliminary data.</text>
</comment>
<name>A0A5C6UP38_9SPHN</name>
<accession>A0A5C6UP38</accession>
<evidence type="ECO:0000313" key="3">
    <source>
        <dbReference type="EMBL" id="TXC74354.1"/>
    </source>
</evidence>
<keyword evidence="2 3" id="KW-0808">Transferase</keyword>